<proteinExistence type="predicted"/>
<dbReference type="VEuPathDB" id="ToxoDB:CSUI_002904"/>
<dbReference type="EMBL" id="MIGC01001233">
    <property type="protein sequence ID" value="PHJ23245.1"/>
    <property type="molecule type" value="Genomic_DNA"/>
</dbReference>
<sequence>MPQRDSGGLLQSRKVHRFRDFIVVLMCVTSRTVAHTHGCTHGYAVLAATEQTADTASFDANTSARGGPPSDRLQGRKEVTALECKAKRGVTGEGHRMQIAVFFFTALRLEASLNLPLTNVWSSTLTTP</sequence>
<evidence type="ECO:0000313" key="2">
    <source>
        <dbReference type="Proteomes" id="UP000221165"/>
    </source>
</evidence>
<dbReference type="AlphaFoldDB" id="A0A2C6L6Y9"/>
<dbReference type="Proteomes" id="UP000221165">
    <property type="component" value="Unassembled WGS sequence"/>
</dbReference>
<gene>
    <name evidence="1" type="ORF">CSUI_002904</name>
</gene>
<organism evidence="1 2">
    <name type="scientific">Cystoisospora suis</name>
    <dbReference type="NCBI Taxonomy" id="483139"/>
    <lineage>
        <taxon>Eukaryota</taxon>
        <taxon>Sar</taxon>
        <taxon>Alveolata</taxon>
        <taxon>Apicomplexa</taxon>
        <taxon>Conoidasida</taxon>
        <taxon>Coccidia</taxon>
        <taxon>Eucoccidiorida</taxon>
        <taxon>Eimeriorina</taxon>
        <taxon>Sarcocystidae</taxon>
        <taxon>Cystoisospora</taxon>
    </lineage>
</organism>
<comment type="caution">
    <text evidence="1">The sequence shown here is derived from an EMBL/GenBank/DDBJ whole genome shotgun (WGS) entry which is preliminary data.</text>
</comment>
<reference evidence="1 2" key="1">
    <citation type="journal article" date="2017" name="Int. J. Parasitol.">
        <title>The genome of the protozoan parasite Cystoisospora suis and a reverse vaccinology approach to identify vaccine candidates.</title>
        <authorList>
            <person name="Palmieri N."/>
            <person name="Shrestha A."/>
            <person name="Ruttkowski B."/>
            <person name="Beck T."/>
            <person name="Vogl C."/>
            <person name="Tomley F."/>
            <person name="Blake D.P."/>
            <person name="Joachim A."/>
        </authorList>
    </citation>
    <scope>NUCLEOTIDE SEQUENCE [LARGE SCALE GENOMIC DNA]</scope>
    <source>
        <strain evidence="1 2">Wien I</strain>
    </source>
</reference>
<accession>A0A2C6L6Y9</accession>
<evidence type="ECO:0000313" key="1">
    <source>
        <dbReference type="EMBL" id="PHJ23245.1"/>
    </source>
</evidence>
<dbReference type="RefSeq" id="XP_067924921.1">
    <property type="nucleotide sequence ID" value="XM_068063103.1"/>
</dbReference>
<name>A0A2C6L6Y9_9APIC</name>
<keyword evidence="2" id="KW-1185">Reference proteome</keyword>
<protein>
    <submittedName>
        <fullName evidence="1">Uncharacterized protein</fullName>
    </submittedName>
</protein>
<dbReference type="GeneID" id="94426314"/>